<dbReference type="Proteomes" id="UP000542811">
    <property type="component" value="Unassembled WGS sequence"/>
</dbReference>
<sequence>MRLILSCEARFSFFIIDFAGIELSQPQLMRLADTP</sequence>
<comment type="caution">
    <text evidence="1">The sequence shown here is derived from an EMBL/GenBank/DDBJ whole genome shotgun (WGS) entry which is preliminary data.</text>
</comment>
<reference evidence="1 2" key="1">
    <citation type="submission" date="2020-08" db="EMBL/GenBank/DDBJ databases">
        <title>Genomic Encyclopedia of Type Strains, Phase III (KMG-III): the genomes of soil and plant-associated and newly described type strains.</title>
        <authorList>
            <person name="Whitman W."/>
        </authorList>
    </citation>
    <scope>NUCLEOTIDE SEQUENCE [LARGE SCALE GENOMIC DNA]</scope>
    <source>
        <strain evidence="1 2">CECT 8280</strain>
    </source>
</reference>
<evidence type="ECO:0000313" key="1">
    <source>
        <dbReference type="EMBL" id="MBB3166282.1"/>
    </source>
</evidence>
<gene>
    <name evidence="1" type="ORF">FHS25_006799</name>
</gene>
<proteinExistence type="predicted"/>
<name>A0ABR6GJ07_9HYPH</name>
<accession>A0ABR6GJ07</accession>
<organism evidence="1 2">
    <name type="scientific">Rhizobium laguerreae</name>
    <dbReference type="NCBI Taxonomy" id="1076926"/>
    <lineage>
        <taxon>Bacteria</taxon>
        <taxon>Pseudomonadati</taxon>
        <taxon>Pseudomonadota</taxon>
        <taxon>Alphaproteobacteria</taxon>
        <taxon>Hyphomicrobiales</taxon>
        <taxon>Rhizobiaceae</taxon>
        <taxon>Rhizobium/Agrobacterium group</taxon>
        <taxon>Rhizobium</taxon>
    </lineage>
</organism>
<keyword evidence="2" id="KW-1185">Reference proteome</keyword>
<protein>
    <submittedName>
        <fullName evidence="1">Uncharacterized protein</fullName>
    </submittedName>
</protein>
<dbReference type="EMBL" id="JACHXX010000016">
    <property type="protein sequence ID" value="MBB3166282.1"/>
    <property type="molecule type" value="Genomic_DNA"/>
</dbReference>
<evidence type="ECO:0000313" key="2">
    <source>
        <dbReference type="Proteomes" id="UP000542811"/>
    </source>
</evidence>